<dbReference type="GeneID" id="82156149"/>
<proteinExistence type="predicted"/>
<accession>A0ABX2ASW1</accession>
<feature type="domain" description="AMP-dependent synthetase/ligase" evidence="4">
    <location>
        <begin position="21"/>
        <end position="411"/>
    </location>
</feature>
<keyword evidence="1" id="KW-0547">Nucleotide-binding</keyword>
<dbReference type="Gene3D" id="3.30.300.30">
    <property type="match status" value="1"/>
</dbReference>
<dbReference type="InterPro" id="IPR020845">
    <property type="entry name" value="AMP-binding_CS"/>
</dbReference>
<dbReference type="PANTHER" id="PTHR43272">
    <property type="entry name" value="LONG-CHAIN-FATTY-ACID--COA LIGASE"/>
    <property type="match status" value="1"/>
</dbReference>
<evidence type="ECO:0000313" key="6">
    <source>
        <dbReference type="Proteomes" id="UP001193734"/>
    </source>
</evidence>
<keyword evidence="2" id="KW-0067">ATP-binding</keyword>
<evidence type="ECO:0000256" key="2">
    <source>
        <dbReference type="ARBA" id="ARBA00022840"/>
    </source>
</evidence>
<dbReference type="InterPro" id="IPR042099">
    <property type="entry name" value="ANL_N_sf"/>
</dbReference>
<name>A0ABX2ASW1_9BACT</name>
<dbReference type="Proteomes" id="UP001193734">
    <property type="component" value="Unassembled WGS sequence"/>
</dbReference>
<dbReference type="Pfam" id="PF23562">
    <property type="entry name" value="AMP-binding_C_3"/>
    <property type="match status" value="1"/>
</dbReference>
<dbReference type="InterPro" id="IPR000873">
    <property type="entry name" value="AMP-dep_synth/lig_dom"/>
</dbReference>
<protein>
    <submittedName>
        <fullName evidence="5">AMP-binding protein</fullName>
    </submittedName>
</protein>
<evidence type="ECO:0000256" key="1">
    <source>
        <dbReference type="ARBA" id="ARBA00022741"/>
    </source>
</evidence>
<keyword evidence="6" id="KW-1185">Reference proteome</keyword>
<dbReference type="PANTHER" id="PTHR43272:SF33">
    <property type="entry name" value="AMP-BINDING DOMAIN-CONTAINING PROTEIN-RELATED"/>
    <property type="match status" value="1"/>
</dbReference>
<dbReference type="Pfam" id="PF00501">
    <property type="entry name" value="AMP-binding"/>
    <property type="match status" value="1"/>
</dbReference>
<dbReference type="RefSeq" id="WP_172173195.1">
    <property type="nucleotide sequence ID" value="NZ_CASGIA010000008.1"/>
</dbReference>
<comment type="caution">
    <text evidence="5">The sequence shown here is derived from an EMBL/GenBank/DDBJ whole genome shotgun (WGS) entry which is preliminary data.</text>
</comment>
<dbReference type="InterPro" id="IPR045851">
    <property type="entry name" value="AMP-bd_C_sf"/>
</dbReference>
<dbReference type="SUPFAM" id="SSF56801">
    <property type="entry name" value="Acetyl-CoA synthetase-like"/>
    <property type="match status" value="1"/>
</dbReference>
<sequence>MTLNDSFNSYIEKSIVLNWHRDALTDYQGITLQYHDVARKIEKLHILFENSGVVAGDKIAICGRNSAHWAVAFLATLTYGAVSVPIQHEFNAEQIHNIVNHSEAKMLFVGDVVAKIIESDVMPELEGIVYIPDYSLMTSRSERLSFAREHLNELFGKKYPKAFRKEHVNYHKDSAEELALINYTSGTTGFSKGVMLPYRSLWSNLDFCMSAIGTHVAQGSNTLSILPMAHMYGMAIEFFFPFCHGCHLYFLTRLPSPAIIAQAFSDVHPAIVISVPLIVEKIIRKKVFPLIQNNRMKLLLNMPVINKKVKQKICEHVYNAFGGNAYEVVVGGAPLNQEIESFLKSIDFPITVGYGSTECAPLITFSDKNDFVSGSCGTPVSNMEVRIDSSDSENIPGEIVTRGMNVMLGYYKNPEATAEVLDSDGWFHTGDLGTMSRDGHVFIRGRIKNMLLGANGQNIYPEEIEDKLNSMPMINESIIVQKENKFIALVHPDYDEAHNMGFTNEDLESIMEQNRQDINSTLPAYSKLSAIRIHESEFEKTPKKSIKRYLYKDIP</sequence>
<dbReference type="PROSITE" id="PS00455">
    <property type="entry name" value="AMP_BINDING"/>
    <property type="match status" value="1"/>
</dbReference>
<gene>
    <name evidence="5" type="ORF">HPS55_00070</name>
</gene>
<evidence type="ECO:0000313" key="5">
    <source>
        <dbReference type="EMBL" id="NPE12740.1"/>
    </source>
</evidence>
<evidence type="ECO:0000259" key="4">
    <source>
        <dbReference type="Pfam" id="PF00501"/>
    </source>
</evidence>
<dbReference type="Gene3D" id="3.40.50.12780">
    <property type="entry name" value="N-terminal domain of ligase-like"/>
    <property type="match status" value="1"/>
</dbReference>
<reference evidence="5 6" key="1">
    <citation type="submission" date="2020-05" db="EMBL/GenBank/DDBJ databases">
        <title>Distinct polysaccharide utilization as determinants for interspecies competition between intestinal Prevotella spp.</title>
        <authorList>
            <person name="Galvez E.J.C."/>
            <person name="Iljazovic A."/>
            <person name="Strowig T."/>
        </authorList>
    </citation>
    <scope>NUCLEOTIDE SEQUENCE [LARGE SCALE GENOMIC DNA]</scope>
    <source>
        <strain evidence="5 6">PROD</strain>
    </source>
</reference>
<dbReference type="EMBL" id="JABKKE010000001">
    <property type="protein sequence ID" value="NPE12740.1"/>
    <property type="molecule type" value="Genomic_DNA"/>
</dbReference>
<comment type="catalytic activity">
    <reaction evidence="3">
        <text>a long-chain fatty acid + ATP + CoA = a long-chain fatty acyl-CoA + AMP + diphosphate</text>
        <dbReference type="Rhea" id="RHEA:15421"/>
        <dbReference type="ChEBI" id="CHEBI:30616"/>
        <dbReference type="ChEBI" id="CHEBI:33019"/>
        <dbReference type="ChEBI" id="CHEBI:57287"/>
        <dbReference type="ChEBI" id="CHEBI:57560"/>
        <dbReference type="ChEBI" id="CHEBI:83139"/>
        <dbReference type="ChEBI" id="CHEBI:456215"/>
        <dbReference type="EC" id="6.2.1.3"/>
    </reaction>
    <physiologicalReaction direction="left-to-right" evidence="3">
        <dbReference type="Rhea" id="RHEA:15422"/>
    </physiologicalReaction>
</comment>
<evidence type="ECO:0000256" key="3">
    <source>
        <dbReference type="ARBA" id="ARBA00024484"/>
    </source>
</evidence>
<organism evidence="5 6">
    <name type="scientific">Xylanibacter rodentium</name>
    <dbReference type="NCBI Taxonomy" id="2736289"/>
    <lineage>
        <taxon>Bacteria</taxon>
        <taxon>Pseudomonadati</taxon>
        <taxon>Bacteroidota</taxon>
        <taxon>Bacteroidia</taxon>
        <taxon>Bacteroidales</taxon>
        <taxon>Prevotellaceae</taxon>
        <taxon>Xylanibacter</taxon>
    </lineage>
</organism>